<dbReference type="EMBL" id="DVOD01000064">
    <property type="protein sequence ID" value="HIU93245.1"/>
    <property type="molecule type" value="Genomic_DNA"/>
</dbReference>
<dbReference type="Proteomes" id="UP000886748">
    <property type="component" value="Unassembled WGS sequence"/>
</dbReference>
<reference evidence="2" key="2">
    <citation type="journal article" date="2021" name="PeerJ">
        <title>Extensive microbial diversity within the chicken gut microbiome revealed by metagenomics and culture.</title>
        <authorList>
            <person name="Gilroy R."/>
            <person name="Ravi A."/>
            <person name="Getino M."/>
            <person name="Pursley I."/>
            <person name="Horton D.L."/>
            <person name="Alikhan N.F."/>
            <person name="Baker D."/>
            <person name="Gharbi K."/>
            <person name="Hall N."/>
            <person name="Watson M."/>
            <person name="Adriaenssens E.M."/>
            <person name="Foster-Nyarko E."/>
            <person name="Jarju S."/>
            <person name="Secka A."/>
            <person name="Antonio M."/>
            <person name="Oren A."/>
            <person name="Chaudhuri R.R."/>
            <person name="La Ragione R."/>
            <person name="Hildebrand F."/>
            <person name="Pallen M.J."/>
        </authorList>
    </citation>
    <scope>NUCLEOTIDE SEQUENCE</scope>
    <source>
        <strain evidence="2">CHK154-7741</strain>
    </source>
</reference>
<protein>
    <submittedName>
        <fullName evidence="2">Uncharacterized protein</fullName>
    </submittedName>
</protein>
<dbReference type="AlphaFoldDB" id="A0A9D1N1R1"/>
<accession>A0A9D1N1R1</accession>
<reference evidence="2" key="1">
    <citation type="submission" date="2020-10" db="EMBL/GenBank/DDBJ databases">
        <authorList>
            <person name="Gilroy R."/>
        </authorList>
    </citation>
    <scope>NUCLEOTIDE SEQUENCE</scope>
    <source>
        <strain evidence="2">CHK154-7741</strain>
    </source>
</reference>
<gene>
    <name evidence="2" type="ORF">IAD26_08965</name>
</gene>
<evidence type="ECO:0000313" key="3">
    <source>
        <dbReference type="Proteomes" id="UP000886748"/>
    </source>
</evidence>
<comment type="caution">
    <text evidence="2">The sequence shown here is derived from an EMBL/GenBank/DDBJ whole genome shotgun (WGS) entry which is preliminary data.</text>
</comment>
<sequence>MTFNNNIGISDTATIESLKEYEKTILELQQTYKQTLDSMLEAAKNYQNKAKDNNPYAQALAIAQKEQEELNANVGYYKDAQEKRLNVDRWYIQEYNKIMANKKGMSADEQTQAFADLNQLYNFNYAQADAEVWQERGEKIGDIVGDGMDDILTKYNDFGDSMKNMATDIANYLIKESVRALLQQAFATEQMKGLIGALETGSKKGGFMGTAFNIIKGLGKGIGIFHSGGIVPVGANAEVPGTQEQLALLKGGERILSPGENASYNSGQGSSSPIVLNNFNVKAWDSKDVKKYLLENRQLLNQITFQGIKDNNAQLRHMVRNA</sequence>
<evidence type="ECO:0000313" key="2">
    <source>
        <dbReference type="EMBL" id="HIU93245.1"/>
    </source>
</evidence>
<evidence type="ECO:0000256" key="1">
    <source>
        <dbReference type="SAM" id="Coils"/>
    </source>
</evidence>
<proteinExistence type="predicted"/>
<organism evidence="2 3">
    <name type="scientific">Candidatus Limenecus avicola</name>
    <dbReference type="NCBI Taxonomy" id="2840847"/>
    <lineage>
        <taxon>Bacteria</taxon>
        <taxon>Bacillati</taxon>
        <taxon>Bacillota</taxon>
        <taxon>Clostridia</taxon>
        <taxon>Eubacteriales</taxon>
        <taxon>Clostridiaceae</taxon>
        <taxon>Clostridiaceae incertae sedis</taxon>
        <taxon>Candidatus Limenecus</taxon>
    </lineage>
</organism>
<name>A0A9D1N1R1_9CLOT</name>
<keyword evidence="1" id="KW-0175">Coiled coil</keyword>
<feature type="coiled-coil region" evidence="1">
    <location>
        <begin position="18"/>
        <end position="49"/>
    </location>
</feature>